<evidence type="ECO:0000313" key="8">
    <source>
        <dbReference type="Proteomes" id="UP000298488"/>
    </source>
</evidence>
<dbReference type="PANTHER" id="PTHR30055">
    <property type="entry name" value="HTH-TYPE TRANSCRIPTIONAL REGULATOR RUTR"/>
    <property type="match status" value="1"/>
</dbReference>
<comment type="caution">
    <text evidence="7">The sequence shown here is derived from an EMBL/GenBank/DDBJ whole genome shotgun (WGS) entry which is preliminary data.</text>
</comment>
<evidence type="ECO:0000259" key="6">
    <source>
        <dbReference type="PROSITE" id="PS50977"/>
    </source>
</evidence>
<dbReference type="AlphaFoldDB" id="A0A4R8VBA7"/>
<dbReference type="InterPro" id="IPR041674">
    <property type="entry name" value="TetR_C_22"/>
</dbReference>
<dbReference type="Pfam" id="PF17928">
    <property type="entry name" value="TetR_C_22"/>
    <property type="match status" value="1"/>
</dbReference>
<feature type="compositionally biased region" description="Basic and acidic residues" evidence="5">
    <location>
        <begin position="79"/>
        <end position="91"/>
    </location>
</feature>
<evidence type="ECO:0000256" key="2">
    <source>
        <dbReference type="ARBA" id="ARBA00023125"/>
    </source>
</evidence>
<dbReference type="OrthoDB" id="9816320at2"/>
<dbReference type="Pfam" id="PF00440">
    <property type="entry name" value="TetR_N"/>
    <property type="match status" value="1"/>
</dbReference>
<evidence type="ECO:0000256" key="4">
    <source>
        <dbReference type="PROSITE-ProRule" id="PRU00335"/>
    </source>
</evidence>
<evidence type="ECO:0000256" key="3">
    <source>
        <dbReference type="ARBA" id="ARBA00023163"/>
    </source>
</evidence>
<organism evidence="7 8">
    <name type="scientific">Terrimesophilobacter mesophilus</name>
    <dbReference type="NCBI Taxonomy" id="433647"/>
    <lineage>
        <taxon>Bacteria</taxon>
        <taxon>Bacillati</taxon>
        <taxon>Actinomycetota</taxon>
        <taxon>Actinomycetes</taxon>
        <taxon>Micrococcales</taxon>
        <taxon>Microbacteriaceae</taxon>
        <taxon>Terrimesophilobacter</taxon>
    </lineage>
</organism>
<evidence type="ECO:0000313" key="7">
    <source>
        <dbReference type="EMBL" id="TFB79127.1"/>
    </source>
</evidence>
<dbReference type="GO" id="GO:0000976">
    <property type="term" value="F:transcription cis-regulatory region binding"/>
    <property type="evidence" value="ECO:0007669"/>
    <property type="project" value="TreeGrafter"/>
</dbReference>
<dbReference type="PROSITE" id="PS50977">
    <property type="entry name" value="HTH_TETR_2"/>
    <property type="match status" value="1"/>
</dbReference>
<proteinExistence type="predicted"/>
<keyword evidence="2 4" id="KW-0238">DNA-binding</keyword>
<dbReference type="Gene3D" id="1.10.357.10">
    <property type="entry name" value="Tetracycline Repressor, domain 2"/>
    <property type="match status" value="1"/>
</dbReference>
<dbReference type="PANTHER" id="PTHR30055:SF234">
    <property type="entry name" value="HTH-TYPE TRANSCRIPTIONAL REGULATOR BETI"/>
    <property type="match status" value="1"/>
</dbReference>
<keyword evidence="8" id="KW-1185">Reference proteome</keyword>
<evidence type="ECO:0000256" key="1">
    <source>
        <dbReference type="ARBA" id="ARBA00023015"/>
    </source>
</evidence>
<evidence type="ECO:0000256" key="5">
    <source>
        <dbReference type="SAM" id="MobiDB-lite"/>
    </source>
</evidence>
<reference evidence="7 8" key="1">
    <citation type="submission" date="2019-03" db="EMBL/GenBank/DDBJ databases">
        <title>Genomics of glacier-inhabiting Cryobacterium strains.</title>
        <authorList>
            <person name="Liu Q."/>
            <person name="Xin Y.-H."/>
        </authorList>
    </citation>
    <scope>NUCLEOTIDE SEQUENCE [LARGE SCALE GENOMIC DNA]</scope>
    <source>
        <strain evidence="7 8">CGMCC 1.10440</strain>
    </source>
</reference>
<feature type="DNA-binding region" description="H-T-H motif" evidence="4">
    <location>
        <begin position="135"/>
        <end position="154"/>
    </location>
</feature>
<accession>A0A4R8VBA7</accession>
<dbReference type="GO" id="GO:0003700">
    <property type="term" value="F:DNA-binding transcription factor activity"/>
    <property type="evidence" value="ECO:0007669"/>
    <property type="project" value="TreeGrafter"/>
</dbReference>
<name>A0A4R8VBA7_9MICO</name>
<protein>
    <submittedName>
        <fullName evidence="7">TetR/AcrR family transcriptional regulator</fullName>
    </submittedName>
</protein>
<sequence>MKTVFEPSGEASDRFLRLCVVGRHRGSGHATSLSRTPSGEHAAACACRDPEKNPCIAGIPAGGWRPRGGGAIRFIPSPHDQDDRRGARNETEPAVSGTTALLRNEPVQARSTARLTSLLDAAAAAIDDVGYERLTTAMVADRAGASIGTVYRYFPDRIAVLQSVASRAVDRFSERLATKFAGQPHADWWSAIDSLIDDGVESFAHEPAFAALRFGDVLDLRPREDGRTGSSLVASQVAPILVSRYGLPDGDELAFQLEVLFSIVDSLLARAFAFSRSGDARYIAEARRVARSYLVSVWGEPA</sequence>
<dbReference type="InterPro" id="IPR009057">
    <property type="entry name" value="Homeodomain-like_sf"/>
</dbReference>
<keyword evidence="1" id="KW-0805">Transcription regulation</keyword>
<feature type="domain" description="HTH tetR-type" evidence="6">
    <location>
        <begin position="112"/>
        <end position="172"/>
    </location>
</feature>
<dbReference type="Proteomes" id="UP000298488">
    <property type="component" value="Unassembled WGS sequence"/>
</dbReference>
<keyword evidence="3" id="KW-0804">Transcription</keyword>
<dbReference type="PRINTS" id="PR00455">
    <property type="entry name" value="HTHTETR"/>
</dbReference>
<dbReference type="SUPFAM" id="SSF46689">
    <property type="entry name" value="Homeodomain-like"/>
    <property type="match status" value="1"/>
</dbReference>
<feature type="region of interest" description="Disordered" evidence="5">
    <location>
        <begin position="75"/>
        <end position="95"/>
    </location>
</feature>
<dbReference type="EMBL" id="SOFI01000003">
    <property type="protein sequence ID" value="TFB79127.1"/>
    <property type="molecule type" value="Genomic_DNA"/>
</dbReference>
<dbReference type="InterPro" id="IPR001647">
    <property type="entry name" value="HTH_TetR"/>
</dbReference>
<gene>
    <name evidence="7" type="ORF">E3N84_03075</name>
</gene>
<dbReference type="InterPro" id="IPR050109">
    <property type="entry name" value="HTH-type_TetR-like_transc_reg"/>
</dbReference>